<dbReference type="InterPro" id="IPR011057">
    <property type="entry name" value="Mss4-like_sf"/>
</dbReference>
<comment type="caution">
    <text evidence="6">The sequence shown here is derived from an EMBL/GenBank/DDBJ whole genome shotgun (WGS) entry which is preliminary data.</text>
</comment>
<evidence type="ECO:0000313" key="7">
    <source>
        <dbReference type="Proteomes" id="UP001138751"/>
    </source>
</evidence>
<reference evidence="6" key="2">
    <citation type="journal article" date="2021" name="Syst. Appl. Microbiol.">
        <title>Roseomonas hellenica sp. nov., isolated from roots of wild-growing Alkanna tinctoria.</title>
        <authorList>
            <person name="Rat A."/>
            <person name="Naranjo H.D."/>
            <person name="Lebbe L."/>
            <person name="Cnockaert M."/>
            <person name="Krigas N."/>
            <person name="Grigoriadou K."/>
            <person name="Maloupa E."/>
            <person name="Willems A."/>
        </authorList>
    </citation>
    <scope>NUCLEOTIDE SEQUENCE</scope>
    <source>
        <strain evidence="6">LMG 31231</strain>
    </source>
</reference>
<dbReference type="EMBL" id="JAAEDM010000031">
    <property type="protein sequence ID" value="MBR0672021.1"/>
    <property type="molecule type" value="Genomic_DNA"/>
</dbReference>
<keyword evidence="2" id="KW-0479">Metal-binding</keyword>
<evidence type="ECO:0000256" key="2">
    <source>
        <dbReference type="ARBA" id="ARBA00022723"/>
    </source>
</evidence>
<keyword evidence="3" id="KW-0862">Zinc</keyword>
<dbReference type="RefSeq" id="WP_211862396.1">
    <property type="nucleotide sequence ID" value="NZ_JAAEDM010000031.1"/>
</dbReference>
<sequence length="145" mass="15929">MEKIARCLCGGLRAIVTADPRSVTICHCTDCQRRSGVPLTSNAHYRTSDVRLDGPYKVYVRDGQEGRKVRHHFCPECGTTVFSQGEKFPGLCTVFVGAFADPDYPAPTASVFEETMHTWVILPPGIERYRQGRAPGALTPTTGGR</sequence>
<dbReference type="PANTHER" id="PTHR33337:SF40">
    <property type="entry name" value="CENP-V_GFA DOMAIN-CONTAINING PROTEIN-RELATED"/>
    <property type="match status" value="1"/>
</dbReference>
<dbReference type="AlphaFoldDB" id="A0A9X9WXZ2"/>
<dbReference type="InterPro" id="IPR006913">
    <property type="entry name" value="CENP-V/GFA"/>
</dbReference>
<proteinExistence type="inferred from homology"/>
<dbReference type="Pfam" id="PF04828">
    <property type="entry name" value="GFA"/>
    <property type="match status" value="1"/>
</dbReference>
<evidence type="ECO:0000256" key="3">
    <source>
        <dbReference type="ARBA" id="ARBA00022833"/>
    </source>
</evidence>
<evidence type="ECO:0000256" key="4">
    <source>
        <dbReference type="ARBA" id="ARBA00023239"/>
    </source>
</evidence>
<evidence type="ECO:0000313" key="6">
    <source>
        <dbReference type="EMBL" id="MBR0672021.1"/>
    </source>
</evidence>
<keyword evidence="7" id="KW-1185">Reference proteome</keyword>
<dbReference type="PANTHER" id="PTHR33337">
    <property type="entry name" value="GFA DOMAIN-CONTAINING PROTEIN"/>
    <property type="match status" value="1"/>
</dbReference>
<evidence type="ECO:0000259" key="5">
    <source>
        <dbReference type="PROSITE" id="PS51891"/>
    </source>
</evidence>
<dbReference type="SUPFAM" id="SSF51316">
    <property type="entry name" value="Mss4-like"/>
    <property type="match status" value="1"/>
</dbReference>
<dbReference type="GO" id="GO:0016846">
    <property type="term" value="F:carbon-sulfur lyase activity"/>
    <property type="evidence" value="ECO:0007669"/>
    <property type="project" value="InterPro"/>
</dbReference>
<protein>
    <submittedName>
        <fullName evidence="6">GFA family protein</fullName>
    </submittedName>
</protein>
<dbReference type="Proteomes" id="UP001138751">
    <property type="component" value="Unassembled WGS sequence"/>
</dbReference>
<comment type="similarity">
    <text evidence="1">Belongs to the Gfa family.</text>
</comment>
<dbReference type="GO" id="GO:0046872">
    <property type="term" value="F:metal ion binding"/>
    <property type="evidence" value="ECO:0007669"/>
    <property type="project" value="UniProtKB-KW"/>
</dbReference>
<evidence type="ECO:0000256" key="1">
    <source>
        <dbReference type="ARBA" id="ARBA00005495"/>
    </source>
</evidence>
<accession>A0A9X9WXZ2</accession>
<reference evidence="6" key="1">
    <citation type="submission" date="2020-01" db="EMBL/GenBank/DDBJ databases">
        <authorList>
            <person name="Rat A."/>
        </authorList>
    </citation>
    <scope>NUCLEOTIDE SEQUENCE</scope>
    <source>
        <strain evidence="6">LMG 31231</strain>
    </source>
</reference>
<name>A0A9X9WXZ2_9PROT</name>
<keyword evidence="4" id="KW-0456">Lyase</keyword>
<feature type="domain" description="CENP-V/GFA" evidence="5">
    <location>
        <begin position="1"/>
        <end position="105"/>
    </location>
</feature>
<dbReference type="PROSITE" id="PS51891">
    <property type="entry name" value="CENP_V_GFA"/>
    <property type="match status" value="1"/>
</dbReference>
<organism evidence="6 7">
    <name type="scientific">Neoroseomonas soli</name>
    <dbReference type="NCBI Taxonomy" id="1081025"/>
    <lineage>
        <taxon>Bacteria</taxon>
        <taxon>Pseudomonadati</taxon>
        <taxon>Pseudomonadota</taxon>
        <taxon>Alphaproteobacteria</taxon>
        <taxon>Acetobacterales</taxon>
        <taxon>Acetobacteraceae</taxon>
        <taxon>Neoroseomonas</taxon>
    </lineage>
</organism>
<dbReference type="Gene3D" id="3.90.1590.10">
    <property type="entry name" value="glutathione-dependent formaldehyde- activating enzyme (gfa)"/>
    <property type="match status" value="1"/>
</dbReference>
<gene>
    <name evidence="6" type="ORF">GXW76_12640</name>
</gene>